<organism evidence="2 3">
    <name type="scientific">Desulfitobacterium dehalogenans</name>
    <dbReference type="NCBI Taxonomy" id="36854"/>
    <lineage>
        <taxon>Bacteria</taxon>
        <taxon>Bacillati</taxon>
        <taxon>Bacillota</taxon>
        <taxon>Clostridia</taxon>
        <taxon>Eubacteriales</taxon>
        <taxon>Desulfitobacteriaceae</taxon>
        <taxon>Desulfitobacterium</taxon>
    </lineage>
</organism>
<dbReference type="Gene3D" id="1.10.10.10">
    <property type="entry name" value="Winged helix-like DNA-binding domain superfamily/Winged helix DNA-binding domain"/>
    <property type="match status" value="1"/>
</dbReference>
<dbReference type="SMART" id="SM00418">
    <property type="entry name" value="HTH_ARSR"/>
    <property type="match status" value="1"/>
</dbReference>
<name>A0A7C6Z426_9FIRM</name>
<dbReference type="Pfam" id="PF12840">
    <property type="entry name" value="HTH_20"/>
    <property type="match status" value="1"/>
</dbReference>
<gene>
    <name evidence="2" type="ORF">GX523_07620</name>
</gene>
<sequence>MDSKVLSTLLNPVRMKILQLFLQNETETVKRIAEELPGIPPASLYRHVNKLVEGGIIEVCAEYKIRGTVEKVYRLKNNSLIYNDEQMLEAGQEEVFSYFYSFATALLSDFDNYLSGKDYDLGQDRVGFRSYPLYLTDQECDELFQTIQETLNKVASNKDEGERRLRKFSFVLMPGDENRKVKK</sequence>
<evidence type="ECO:0000259" key="1">
    <source>
        <dbReference type="SMART" id="SM00418"/>
    </source>
</evidence>
<dbReference type="Proteomes" id="UP000553059">
    <property type="component" value="Unassembled WGS sequence"/>
</dbReference>
<proteinExistence type="predicted"/>
<dbReference type="InterPro" id="IPR011991">
    <property type="entry name" value="ArsR-like_HTH"/>
</dbReference>
<dbReference type="SUPFAM" id="SSF46785">
    <property type="entry name" value="Winged helix' DNA-binding domain"/>
    <property type="match status" value="1"/>
</dbReference>
<dbReference type="CDD" id="cd00090">
    <property type="entry name" value="HTH_ARSR"/>
    <property type="match status" value="1"/>
</dbReference>
<comment type="caution">
    <text evidence="2">The sequence shown here is derived from an EMBL/GenBank/DDBJ whole genome shotgun (WGS) entry which is preliminary data.</text>
</comment>
<accession>A0A7C6Z426</accession>
<protein>
    <submittedName>
        <fullName evidence="2">Helix-turn-helix domain-containing protein</fullName>
    </submittedName>
</protein>
<dbReference type="InterPro" id="IPR001845">
    <property type="entry name" value="HTH_ArsR_DNA-bd_dom"/>
</dbReference>
<reference evidence="2 3" key="1">
    <citation type="journal article" date="2020" name="Biotechnol. Biofuels">
        <title>New insights from the biogas microbiome by comprehensive genome-resolved metagenomics of nearly 1600 species originating from multiple anaerobic digesters.</title>
        <authorList>
            <person name="Campanaro S."/>
            <person name="Treu L."/>
            <person name="Rodriguez-R L.M."/>
            <person name="Kovalovszki A."/>
            <person name="Ziels R.M."/>
            <person name="Maus I."/>
            <person name="Zhu X."/>
            <person name="Kougias P.G."/>
            <person name="Basile A."/>
            <person name="Luo G."/>
            <person name="Schluter A."/>
            <person name="Konstantinidis K.T."/>
            <person name="Angelidaki I."/>
        </authorList>
    </citation>
    <scope>NUCLEOTIDE SEQUENCE [LARGE SCALE GENOMIC DNA]</scope>
    <source>
        <strain evidence="2">AS05jafATM_4</strain>
    </source>
</reference>
<evidence type="ECO:0000313" key="3">
    <source>
        <dbReference type="Proteomes" id="UP000553059"/>
    </source>
</evidence>
<dbReference type="InterPro" id="IPR036390">
    <property type="entry name" value="WH_DNA-bd_sf"/>
</dbReference>
<evidence type="ECO:0000313" key="2">
    <source>
        <dbReference type="EMBL" id="HHY26604.1"/>
    </source>
</evidence>
<dbReference type="EMBL" id="DUTF01000168">
    <property type="protein sequence ID" value="HHY26604.1"/>
    <property type="molecule type" value="Genomic_DNA"/>
</dbReference>
<dbReference type="InterPro" id="IPR036388">
    <property type="entry name" value="WH-like_DNA-bd_sf"/>
</dbReference>
<dbReference type="AlphaFoldDB" id="A0A7C6Z426"/>
<dbReference type="GO" id="GO:0003700">
    <property type="term" value="F:DNA-binding transcription factor activity"/>
    <property type="evidence" value="ECO:0007669"/>
    <property type="project" value="InterPro"/>
</dbReference>
<feature type="domain" description="HTH arsR-type" evidence="1">
    <location>
        <begin position="4"/>
        <end position="85"/>
    </location>
</feature>
<dbReference type="Gene3D" id="6.10.140.2180">
    <property type="match status" value="1"/>
</dbReference>